<reference evidence="1" key="1">
    <citation type="submission" date="2014-09" db="EMBL/GenBank/DDBJ databases">
        <authorList>
            <person name="Magalhaes I.L.F."/>
            <person name="Oliveira U."/>
            <person name="Santos F.R."/>
            <person name="Vidigal T.H.D.A."/>
            <person name="Brescovit A.D."/>
            <person name="Santos A.J."/>
        </authorList>
    </citation>
    <scope>NUCLEOTIDE SEQUENCE</scope>
    <source>
        <tissue evidence="1">Shoot tissue taken approximately 20 cm above the soil surface</tissue>
    </source>
</reference>
<dbReference type="AlphaFoldDB" id="A0A0A9ALF3"/>
<name>A0A0A9ALF3_ARUDO</name>
<evidence type="ECO:0000313" key="1">
    <source>
        <dbReference type="EMBL" id="JAD49770.1"/>
    </source>
</evidence>
<dbReference type="EMBL" id="GBRH01248125">
    <property type="protein sequence ID" value="JAD49770.1"/>
    <property type="molecule type" value="Transcribed_RNA"/>
</dbReference>
<protein>
    <submittedName>
        <fullName evidence="1">Uncharacterized protein</fullName>
    </submittedName>
</protein>
<sequence>MMNPQLCLYQVCGAFCLVFTSQVPCLE</sequence>
<proteinExistence type="predicted"/>
<accession>A0A0A9ALF3</accession>
<reference evidence="1" key="2">
    <citation type="journal article" date="2015" name="Data Brief">
        <title>Shoot transcriptome of the giant reed, Arundo donax.</title>
        <authorList>
            <person name="Barrero R.A."/>
            <person name="Guerrero F.D."/>
            <person name="Moolhuijzen P."/>
            <person name="Goolsby J.A."/>
            <person name="Tidwell J."/>
            <person name="Bellgard S.E."/>
            <person name="Bellgard M.I."/>
        </authorList>
    </citation>
    <scope>NUCLEOTIDE SEQUENCE</scope>
    <source>
        <tissue evidence="1">Shoot tissue taken approximately 20 cm above the soil surface</tissue>
    </source>
</reference>
<organism evidence="1">
    <name type="scientific">Arundo donax</name>
    <name type="common">Giant reed</name>
    <name type="synonym">Donax arundinaceus</name>
    <dbReference type="NCBI Taxonomy" id="35708"/>
    <lineage>
        <taxon>Eukaryota</taxon>
        <taxon>Viridiplantae</taxon>
        <taxon>Streptophyta</taxon>
        <taxon>Embryophyta</taxon>
        <taxon>Tracheophyta</taxon>
        <taxon>Spermatophyta</taxon>
        <taxon>Magnoliopsida</taxon>
        <taxon>Liliopsida</taxon>
        <taxon>Poales</taxon>
        <taxon>Poaceae</taxon>
        <taxon>PACMAD clade</taxon>
        <taxon>Arundinoideae</taxon>
        <taxon>Arundineae</taxon>
        <taxon>Arundo</taxon>
    </lineage>
</organism>